<dbReference type="InterPro" id="IPR036390">
    <property type="entry name" value="WH_DNA-bd_sf"/>
</dbReference>
<protein>
    <submittedName>
        <fullName evidence="5">GntR family transcriptional regulator</fullName>
    </submittedName>
</protein>
<dbReference type="Gene3D" id="1.10.10.10">
    <property type="entry name" value="Winged helix-like DNA-binding domain superfamily/Winged helix DNA-binding domain"/>
    <property type="match status" value="1"/>
</dbReference>
<evidence type="ECO:0000256" key="3">
    <source>
        <dbReference type="ARBA" id="ARBA00023163"/>
    </source>
</evidence>
<keyword evidence="1" id="KW-0805">Transcription regulation</keyword>
<dbReference type="InterPro" id="IPR028978">
    <property type="entry name" value="Chorismate_lyase_/UTRA_dom_sf"/>
</dbReference>
<evidence type="ECO:0000313" key="6">
    <source>
        <dbReference type="Proteomes" id="UP000051859"/>
    </source>
</evidence>
<dbReference type="InterPro" id="IPR036388">
    <property type="entry name" value="WH-like_DNA-bd_sf"/>
</dbReference>
<proteinExistence type="predicted"/>
<keyword evidence="3" id="KW-0804">Transcription</keyword>
<dbReference type="InterPro" id="IPR050679">
    <property type="entry name" value="Bact_HTH_transcr_reg"/>
</dbReference>
<feature type="domain" description="HTH gntR-type" evidence="4">
    <location>
        <begin position="3"/>
        <end position="70"/>
    </location>
</feature>
<name>A0A0R2L4K0_9LACO</name>
<dbReference type="PRINTS" id="PR00035">
    <property type="entry name" value="HTHGNTR"/>
</dbReference>
<dbReference type="GO" id="GO:0003677">
    <property type="term" value="F:DNA binding"/>
    <property type="evidence" value="ECO:0007669"/>
    <property type="project" value="UniProtKB-KW"/>
</dbReference>
<dbReference type="Proteomes" id="UP000051859">
    <property type="component" value="Unassembled WGS sequence"/>
</dbReference>
<dbReference type="GO" id="GO:0003700">
    <property type="term" value="F:DNA-binding transcription factor activity"/>
    <property type="evidence" value="ECO:0007669"/>
    <property type="project" value="InterPro"/>
</dbReference>
<dbReference type="InterPro" id="IPR000524">
    <property type="entry name" value="Tscrpt_reg_HTH_GntR"/>
</dbReference>
<dbReference type="Gene3D" id="3.40.1410.10">
    <property type="entry name" value="Chorismate lyase-like"/>
    <property type="match status" value="1"/>
</dbReference>
<sequence>MTNLAHKNISHNLKLRILDGDFTNNKLPNEQKLAQSYKVSRSTIKNILNVLAQQGIIFKKRGAGSFVNPLYIRNQSLFQSKENNLDITDNLNISGQKMSSRLITYNIIVATAELQQNLFLAKNEHVYEIKRVRLLDEKAIAIETVYIPVKTIPELSPAIAKGSIFKFLEDTLDTSVSKAFLSIMADSSTFEDQKLLGLSNVEPVGIMEGISFLDDGTPFEFFNTRTSYKYLRYSTSISIDNT</sequence>
<evidence type="ECO:0000259" key="4">
    <source>
        <dbReference type="PROSITE" id="PS50949"/>
    </source>
</evidence>
<dbReference type="RefSeq" id="WP_057803688.1">
    <property type="nucleotide sequence ID" value="NZ_JQBX01000014.1"/>
</dbReference>
<dbReference type="InterPro" id="IPR011663">
    <property type="entry name" value="UTRA"/>
</dbReference>
<dbReference type="STRING" id="331679.IV81_GL000511"/>
<evidence type="ECO:0000256" key="2">
    <source>
        <dbReference type="ARBA" id="ARBA00023125"/>
    </source>
</evidence>
<dbReference type="SUPFAM" id="SSF64288">
    <property type="entry name" value="Chorismate lyase-like"/>
    <property type="match status" value="1"/>
</dbReference>
<keyword evidence="6" id="KW-1185">Reference proteome</keyword>
<dbReference type="SUPFAM" id="SSF46785">
    <property type="entry name" value="Winged helix' DNA-binding domain"/>
    <property type="match status" value="1"/>
</dbReference>
<dbReference type="GO" id="GO:0045892">
    <property type="term" value="P:negative regulation of DNA-templated transcription"/>
    <property type="evidence" value="ECO:0007669"/>
    <property type="project" value="TreeGrafter"/>
</dbReference>
<dbReference type="CDD" id="cd07377">
    <property type="entry name" value="WHTH_GntR"/>
    <property type="match status" value="1"/>
</dbReference>
<gene>
    <name evidence="5" type="ORF">IV81_GL000511</name>
</gene>
<organism evidence="5 6">
    <name type="scientific">Pediococcus stilesii</name>
    <dbReference type="NCBI Taxonomy" id="331679"/>
    <lineage>
        <taxon>Bacteria</taxon>
        <taxon>Bacillati</taxon>
        <taxon>Bacillota</taxon>
        <taxon>Bacilli</taxon>
        <taxon>Lactobacillales</taxon>
        <taxon>Lactobacillaceae</taxon>
        <taxon>Pediococcus</taxon>
    </lineage>
</organism>
<dbReference type="Pfam" id="PF00392">
    <property type="entry name" value="GntR"/>
    <property type="match status" value="1"/>
</dbReference>
<keyword evidence="2" id="KW-0238">DNA-binding</keyword>
<dbReference type="EMBL" id="JQBX01000014">
    <property type="protein sequence ID" value="KRN93508.1"/>
    <property type="molecule type" value="Genomic_DNA"/>
</dbReference>
<dbReference type="SMART" id="SM00866">
    <property type="entry name" value="UTRA"/>
    <property type="match status" value="1"/>
</dbReference>
<dbReference type="SMART" id="SM00345">
    <property type="entry name" value="HTH_GNTR"/>
    <property type="match status" value="1"/>
</dbReference>
<dbReference type="Pfam" id="PF07702">
    <property type="entry name" value="UTRA"/>
    <property type="match status" value="1"/>
</dbReference>
<dbReference type="PROSITE" id="PS50949">
    <property type="entry name" value="HTH_GNTR"/>
    <property type="match status" value="1"/>
</dbReference>
<dbReference type="PATRIC" id="fig|331679.3.peg.518"/>
<comment type="caution">
    <text evidence="5">The sequence shown here is derived from an EMBL/GenBank/DDBJ whole genome shotgun (WGS) entry which is preliminary data.</text>
</comment>
<dbReference type="AlphaFoldDB" id="A0A0R2L4K0"/>
<evidence type="ECO:0000313" key="5">
    <source>
        <dbReference type="EMBL" id="KRN93508.1"/>
    </source>
</evidence>
<evidence type="ECO:0000256" key="1">
    <source>
        <dbReference type="ARBA" id="ARBA00023015"/>
    </source>
</evidence>
<reference evidence="5 6" key="1">
    <citation type="journal article" date="2015" name="Genome Announc.">
        <title>Expanding the biotechnology potential of lactobacilli through comparative genomics of 213 strains and associated genera.</title>
        <authorList>
            <person name="Sun Z."/>
            <person name="Harris H.M."/>
            <person name="McCann A."/>
            <person name="Guo C."/>
            <person name="Argimon S."/>
            <person name="Zhang W."/>
            <person name="Yang X."/>
            <person name="Jeffery I.B."/>
            <person name="Cooney J.C."/>
            <person name="Kagawa T.F."/>
            <person name="Liu W."/>
            <person name="Song Y."/>
            <person name="Salvetti E."/>
            <person name="Wrobel A."/>
            <person name="Rasinkangas P."/>
            <person name="Parkhill J."/>
            <person name="Rea M.C."/>
            <person name="O'Sullivan O."/>
            <person name="Ritari J."/>
            <person name="Douillard F.P."/>
            <person name="Paul Ross R."/>
            <person name="Yang R."/>
            <person name="Briner A.E."/>
            <person name="Felis G.E."/>
            <person name="de Vos W.M."/>
            <person name="Barrangou R."/>
            <person name="Klaenhammer T.R."/>
            <person name="Caufield P.W."/>
            <person name="Cui Y."/>
            <person name="Zhang H."/>
            <person name="O'Toole P.W."/>
        </authorList>
    </citation>
    <scope>NUCLEOTIDE SEQUENCE [LARGE SCALE GENOMIC DNA]</scope>
    <source>
        <strain evidence="5 6">DSM 18001</strain>
    </source>
</reference>
<accession>A0A0R2L4K0</accession>
<dbReference type="PANTHER" id="PTHR44846">
    <property type="entry name" value="MANNOSYL-D-GLYCERATE TRANSPORT/METABOLISM SYSTEM REPRESSOR MNGR-RELATED"/>
    <property type="match status" value="1"/>
</dbReference>
<dbReference type="PANTHER" id="PTHR44846:SF5">
    <property type="entry name" value="HTH-TYPE TRANSCRIPTIONAL REGULATOR GMUR"/>
    <property type="match status" value="1"/>
</dbReference>